<proteinExistence type="predicted"/>
<accession>A0A183HQH9</accession>
<dbReference type="Proteomes" id="UP000267606">
    <property type="component" value="Unassembled WGS sequence"/>
</dbReference>
<evidence type="ECO:0000313" key="3">
    <source>
        <dbReference type="WBParaSite" id="OFLC_0000974001-mRNA-1"/>
    </source>
</evidence>
<sequence>MRNLILDQLPSTVRFLTQQTKSERLKGVLYELKEKRRRKH</sequence>
<keyword evidence="2" id="KW-1185">Reference proteome</keyword>
<gene>
    <name evidence="1" type="ORF">OFLC_LOCUS9740</name>
</gene>
<evidence type="ECO:0000313" key="2">
    <source>
        <dbReference type="Proteomes" id="UP000267606"/>
    </source>
</evidence>
<dbReference type="EMBL" id="UZAJ01012277">
    <property type="protein sequence ID" value="VDO62908.1"/>
    <property type="molecule type" value="Genomic_DNA"/>
</dbReference>
<reference evidence="3" key="1">
    <citation type="submission" date="2016-06" db="UniProtKB">
        <authorList>
            <consortium name="WormBaseParasite"/>
        </authorList>
    </citation>
    <scope>IDENTIFICATION</scope>
</reference>
<reference evidence="1 2" key="2">
    <citation type="submission" date="2018-11" db="EMBL/GenBank/DDBJ databases">
        <authorList>
            <consortium name="Pathogen Informatics"/>
        </authorList>
    </citation>
    <scope>NUCLEOTIDE SEQUENCE [LARGE SCALE GENOMIC DNA]</scope>
</reference>
<name>A0A183HQH9_9BILA</name>
<evidence type="ECO:0000313" key="1">
    <source>
        <dbReference type="EMBL" id="VDO62908.1"/>
    </source>
</evidence>
<protein>
    <submittedName>
        <fullName evidence="3">Transposase</fullName>
    </submittedName>
</protein>
<dbReference type="WBParaSite" id="OFLC_0000974001-mRNA-1">
    <property type="protein sequence ID" value="OFLC_0000974001-mRNA-1"/>
    <property type="gene ID" value="OFLC_0000974001"/>
</dbReference>
<organism evidence="3">
    <name type="scientific">Onchocerca flexuosa</name>
    <dbReference type="NCBI Taxonomy" id="387005"/>
    <lineage>
        <taxon>Eukaryota</taxon>
        <taxon>Metazoa</taxon>
        <taxon>Ecdysozoa</taxon>
        <taxon>Nematoda</taxon>
        <taxon>Chromadorea</taxon>
        <taxon>Rhabditida</taxon>
        <taxon>Spirurina</taxon>
        <taxon>Spiruromorpha</taxon>
        <taxon>Filarioidea</taxon>
        <taxon>Onchocercidae</taxon>
        <taxon>Onchocerca</taxon>
    </lineage>
</organism>
<dbReference type="AlphaFoldDB" id="A0A183HQH9"/>